<proteinExistence type="predicted"/>
<reference evidence="3" key="1">
    <citation type="submission" date="2020-02" db="EMBL/GenBank/DDBJ databases">
        <authorList>
            <person name="Meier V. D."/>
        </authorList>
    </citation>
    <scope>NUCLEOTIDE SEQUENCE</scope>
    <source>
        <strain evidence="3">AVDCRST_MAG13</strain>
    </source>
</reference>
<evidence type="ECO:0000256" key="1">
    <source>
        <dbReference type="ARBA" id="ARBA00023125"/>
    </source>
</evidence>
<dbReference type="EMBL" id="CADCVO010000052">
    <property type="protein sequence ID" value="CAA9469468.1"/>
    <property type="molecule type" value="Genomic_DNA"/>
</dbReference>
<evidence type="ECO:0000313" key="3">
    <source>
        <dbReference type="EMBL" id="CAA9469468.1"/>
    </source>
</evidence>
<protein>
    <submittedName>
        <fullName evidence="3">Transcriptional regulator, AcrR family</fullName>
    </submittedName>
</protein>
<dbReference type="SUPFAM" id="SSF46689">
    <property type="entry name" value="Homeodomain-like"/>
    <property type="match status" value="1"/>
</dbReference>
<dbReference type="Gene3D" id="1.10.10.60">
    <property type="entry name" value="Homeodomain-like"/>
    <property type="match status" value="1"/>
</dbReference>
<dbReference type="Pfam" id="PF00440">
    <property type="entry name" value="TetR_N"/>
    <property type="match status" value="1"/>
</dbReference>
<dbReference type="InterPro" id="IPR009057">
    <property type="entry name" value="Homeodomain-like_sf"/>
</dbReference>
<accession>A0A6J4RI58</accession>
<keyword evidence="1" id="KW-0238">DNA-binding</keyword>
<sequence>MARRGLDAAAVVAEAARVADAEGLGAVTVARVAAEVGVRGPSLYNHVAGRDGLLRGIALGAVGELAGRLGAAAVGRSGAEALRA</sequence>
<name>A0A6J4RI58_9ACTN</name>
<gene>
    <name evidence="3" type="ORF">AVDCRST_MAG13-357</name>
</gene>
<dbReference type="InterPro" id="IPR001647">
    <property type="entry name" value="HTH_TetR"/>
</dbReference>
<evidence type="ECO:0000259" key="2">
    <source>
        <dbReference type="Pfam" id="PF00440"/>
    </source>
</evidence>
<feature type="non-terminal residue" evidence="3">
    <location>
        <position position="84"/>
    </location>
</feature>
<dbReference type="AlphaFoldDB" id="A0A6J4RI58"/>
<organism evidence="3">
    <name type="scientific">uncultured Solirubrobacteraceae bacterium</name>
    <dbReference type="NCBI Taxonomy" id="1162706"/>
    <lineage>
        <taxon>Bacteria</taxon>
        <taxon>Bacillati</taxon>
        <taxon>Actinomycetota</taxon>
        <taxon>Thermoleophilia</taxon>
        <taxon>Solirubrobacterales</taxon>
        <taxon>Solirubrobacteraceae</taxon>
        <taxon>environmental samples</taxon>
    </lineage>
</organism>
<dbReference type="GO" id="GO:0003677">
    <property type="term" value="F:DNA binding"/>
    <property type="evidence" value="ECO:0007669"/>
    <property type="project" value="UniProtKB-KW"/>
</dbReference>
<feature type="domain" description="HTH tetR-type" evidence="2">
    <location>
        <begin position="13"/>
        <end position="55"/>
    </location>
</feature>